<dbReference type="InterPro" id="IPR016181">
    <property type="entry name" value="Acyl_CoA_acyltransferase"/>
</dbReference>
<dbReference type="Proteomes" id="UP000531561">
    <property type="component" value="Unassembled WGS sequence"/>
</dbReference>
<dbReference type="GO" id="GO:0031415">
    <property type="term" value="C:NatA complex"/>
    <property type="evidence" value="ECO:0007669"/>
    <property type="project" value="TreeGrafter"/>
</dbReference>
<name>A0A8H6ATG2_9HELO</name>
<feature type="compositionally biased region" description="Low complexity" evidence="3">
    <location>
        <begin position="68"/>
        <end position="101"/>
    </location>
</feature>
<reference evidence="5 6" key="1">
    <citation type="journal article" date="2020" name="Phytopathology">
        <title>A high-quality genome resource of Botrytis fragariae, a new and rapidly spreading fungal pathogen causing strawberry gray mold in the U.S.A.</title>
        <authorList>
            <person name="Wu Y."/>
            <person name="Saski C.A."/>
            <person name="Schnabel G."/>
            <person name="Xiao S."/>
            <person name="Hu M."/>
        </authorList>
    </citation>
    <scope>NUCLEOTIDE SEQUENCE [LARGE SCALE GENOMIC DNA]</scope>
    <source>
        <strain evidence="5 6">BVB16</strain>
    </source>
</reference>
<dbReference type="Gene3D" id="3.40.630.30">
    <property type="match status" value="1"/>
</dbReference>
<evidence type="ECO:0000313" key="6">
    <source>
        <dbReference type="Proteomes" id="UP000531561"/>
    </source>
</evidence>
<dbReference type="InterPro" id="IPR051556">
    <property type="entry name" value="N-term/lysine_N-AcTrnsfr"/>
</dbReference>
<gene>
    <name evidence="5" type="ORF">Bfra_008572</name>
</gene>
<evidence type="ECO:0000259" key="4">
    <source>
        <dbReference type="PROSITE" id="PS51186"/>
    </source>
</evidence>
<dbReference type="PANTHER" id="PTHR42919">
    <property type="entry name" value="N-ALPHA-ACETYLTRANSFERASE"/>
    <property type="match status" value="1"/>
</dbReference>
<sequence>MNTTDSMSNNTPPPPHPQQPTIRSFFQPKQPTYTPPPGTTPITTSDSHENRNGNAGQEIPPPQPASGPPSSTNAPLPPVTTATTATPDSLQSSSASSSQQLPRGYKIETPQDHHIQPLRRINALLLPIPYPDAFYHAITSPPSPSIPISLSFSRVVTYTPDSHSEPKVIGSIICRIDPSPPSSPYAQPPANTYSIYLQSLTLLSPYRTLGLATALLNSVIESATSSRMPIGVRIEGLYAHVWVDNQEALEWYTKRGFEKGELVEGYYRRLRPQDAFVFRRRFSVQDHISRQPQTNPTPVLNLIQNATAKSTPPPPPPMSTATRPPPSKHTTSFQDRRPEREWNDLPEEVFLRPRAQADEQSKESSRSSSRSGASGSGGKKKRSYPAAAFGS</sequence>
<dbReference type="InterPro" id="IPR000182">
    <property type="entry name" value="GNAT_dom"/>
</dbReference>
<dbReference type="SUPFAM" id="SSF55729">
    <property type="entry name" value="Acyl-CoA N-acyltransferases (Nat)"/>
    <property type="match status" value="1"/>
</dbReference>
<dbReference type="AlphaFoldDB" id="A0A8H6ATG2"/>
<evidence type="ECO:0000256" key="3">
    <source>
        <dbReference type="SAM" id="MobiDB-lite"/>
    </source>
</evidence>
<feature type="region of interest" description="Disordered" evidence="3">
    <location>
        <begin position="306"/>
        <end position="391"/>
    </location>
</feature>
<evidence type="ECO:0000313" key="5">
    <source>
        <dbReference type="EMBL" id="KAF5873291.1"/>
    </source>
</evidence>
<dbReference type="EMBL" id="JABFCT010000009">
    <property type="protein sequence ID" value="KAF5873291.1"/>
    <property type="molecule type" value="Genomic_DNA"/>
</dbReference>
<dbReference type="RefSeq" id="XP_037192237.1">
    <property type="nucleotide sequence ID" value="XM_037338931.1"/>
</dbReference>
<protein>
    <submittedName>
        <fullName evidence="5">Putative gnat family protein</fullName>
    </submittedName>
</protein>
<comment type="caution">
    <text evidence="5">The sequence shown here is derived from an EMBL/GenBank/DDBJ whole genome shotgun (WGS) entry which is preliminary data.</text>
</comment>
<dbReference type="Pfam" id="PF00583">
    <property type="entry name" value="Acetyltransf_1"/>
    <property type="match status" value="1"/>
</dbReference>
<dbReference type="GeneID" id="59262623"/>
<accession>A0A8H6ATG2</accession>
<dbReference type="PROSITE" id="PS51186">
    <property type="entry name" value="GNAT"/>
    <property type="match status" value="1"/>
</dbReference>
<feature type="region of interest" description="Disordered" evidence="3">
    <location>
        <begin position="1"/>
        <end position="103"/>
    </location>
</feature>
<dbReference type="GO" id="GO:0007064">
    <property type="term" value="P:mitotic sister chromatid cohesion"/>
    <property type="evidence" value="ECO:0007669"/>
    <property type="project" value="TreeGrafter"/>
</dbReference>
<proteinExistence type="predicted"/>
<feature type="compositionally biased region" description="Polar residues" evidence="3">
    <location>
        <begin position="1"/>
        <end position="10"/>
    </location>
</feature>
<feature type="compositionally biased region" description="Pro residues" evidence="3">
    <location>
        <begin position="311"/>
        <end position="327"/>
    </location>
</feature>
<feature type="compositionally biased region" description="Basic and acidic residues" evidence="3">
    <location>
        <begin position="334"/>
        <end position="365"/>
    </location>
</feature>
<evidence type="ECO:0000256" key="2">
    <source>
        <dbReference type="ARBA" id="ARBA00023315"/>
    </source>
</evidence>
<keyword evidence="1" id="KW-0808">Transferase</keyword>
<feature type="domain" description="N-acetyltransferase" evidence="4">
    <location>
        <begin position="105"/>
        <end position="283"/>
    </location>
</feature>
<keyword evidence="6" id="KW-1185">Reference proteome</keyword>
<organism evidence="5 6">
    <name type="scientific">Botrytis fragariae</name>
    <dbReference type="NCBI Taxonomy" id="1964551"/>
    <lineage>
        <taxon>Eukaryota</taxon>
        <taxon>Fungi</taxon>
        <taxon>Dikarya</taxon>
        <taxon>Ascomycota</taxon>
        <taxon>Pezizomycotina</taxon>
        <taxon>Leotiomycetes</taxon>
        <taxon>Helotiales</taxon>
        <taxon>Sclerotiniaceae</taxon>
        <taxon>Botrytis</taxon>
    </lineage>
</organism>
<dbReference type="GO" id="GO:0016747">
    <property type="term" value="F:acyltransferase activity, transferring groups other than amino-acyl groups"/>
    <property type="evidence" value="ECO:0007669"/>
    <property type="project" value="InterPro"/>
</dbReference>
<dbReference type="OrthoDB" id="47374at2759"/>
<dbReference type="PANTHER" id="PTHR42919:SF8">
    <property type="entry name" value="N-ALPHA-ACETYLTRANSFERASE 50"/>
    <property type="match status" value="1"/>
</dbReference>
<keyword evidence="2" id="KW-0012">Acyltransferase</keyword>
<evidence type="ECO:0000256" key="1">
    <source>
        <dbReference type="ARBA" id="ARBA00022679"/>
    </source>
</evidence>